<dbReference type="Gene3D" id="2.40.40.20">
    <property type="match status" value="1"/>
</dbReference>
<protein>
    <recommendedName>
        <fullName evidence="3">CDC48 N-terminal subdomain domain-containing protein</fullName>
    </recommendedName>
</protein>
<name>A0A7D5M5B4_9ARCH</name>
<gene>
    <name evidence="4" type="ORF">C5F50_06560</name>
</gene>
<dbReference type="Pfam" id="PF02933">
    <property type="entry name" value="CDC48_2"/>
    <property type="match status" value="1"/>
</dbReference>
<dbReference type="InterPro" id="IPR004201">
    <property type="entry name" value="Cdc48_dom2"/>
</dbReference>
<dbReference type="InterPro" id="IPR029067">
    <property type="entry name" value="CDC48_domain_2-like_sf"/>
</dbReference>
<dbReference type="FunFam" id="2.40.40.20:FF:000007">
    <property type="entry name" value="AAA family ATPase"/>
    <property type="match status" value="1"/>
</dbReference>
<dbReference type="SUPFAM" id="SSF54585">
    <property type="entry name" value="Cdc48 domain 2-like"/>
    <property type="match status" value="1"/>
</dbReference>
<organism evidence="4 5">
    <name type="scientific">Nitrosopumilus ureiphilus</name>
    <dbReference type="NCBI Taxonomy" id="1470067"/>
    <lineage>
        <taxon>Archaea</taxon>
        <taxon>Nitrososphaerota</taxon>
        <taxon>Nitrososphaeria</taxon>
        <taxon>Nitrosopumilales</taxon>
        <taxon>Nitrosopumilaceae</taxon>
        <taxon>Nitrosopumilus</taxon>
    </lineage>
</organism>
<dbReference type="GO" id="GO:0005524">
    <property type="term" value="F:ATP binding"/>
    <property type="evidence" value="ECO:0007669"/>
    <property type="project" value="UniProtKB-KW"/>
</dbReference>
<dbReference type="KEGG" id="nue:C5F50_06560"/>
<keyword evidence="2" id="KW-0067">ATP-binding</keyword>
<dbReference type="GeneID" id="56067739"/>
<evidence type="ECO:0000256" key="2">
    <source>
        <dbReference type="ARBA" id="ARBA00022840"/>
    </source>
</evidence>
<dbReference type="OrthoDB" id="77269at2157"/>
<dbReference type="EMBL" id="CP026995">
    <property type="protein sequence ID" value="QLH06775.1"/>
    <property type="molecule type" value="Genomic_DNA"/>
</dbReference>
<reference evidence="4 5" key="1">
    <citation type="submission" date="2018-02" db="EMBL/GenBank/DDBJ databases">
        <title>Complete genome of Nitrosopumilus ureaphilus PS0.</title>
        <authorList>
            <person name="Qin W."/>
            <person name="Zheng Y."/>
            <person name="Stahl D.A."/>
        </authorList>
    </citation>
    <scope>NUCLEOTIDE SEQUENCE [LARGE SCALE GENOMIC DNA]</scope>
    <source>
        <strain evidence="4 5">PS0</strain>
    </source>
</reference>
<feature type="domain" description="CDC48 N-terminal subdomain" evidence="3">
    <location>
        <begin position="7"/>
        <end position="92"/>
    </location>
</feature>
<evidence type="ECO:0000313" key="4">
    <source>
        <dbReference type="EMBL" id="QLH06775.1"/>
    </source>
</evidence>
<accession>A0A7D5M5B4</accession>
<sequence length="223" mass="25486">MKNNDLDFKVLEAYTRDIGRGIARIDQNTMDTMSITIGDIIEISGKQKAVAKCAPLYPADENKKIIRFDGLIRNNCKTEIGNQVFLRKIKTAKAETITVIPTESIPAINEDYLADALESVPLILQQNIMVPYFGGRLTFQVASVIPCIDDNMEAVIVTQKTIFHIQESKISFPEEGDISAKRQFILHQFWRLEDLDKEEFDDLISRMNRFYKELKNKKDLGKP</sequence>
<evidence type="ECO:0000313" key="5">
    <source>
        <dbReference type="Proteomes" id="UP000509478"/>
    </source>
</evidence>
<evidence type="ECO:0000259" key="3">
    <source>
        <dbReference type="SMART" id="SM01073"/>
    </source>
</evidence>
<dbReference type="Proteomes" id="UP000509478">
    <property type="component" value="Chromosome"/>
</dbReference>
<keyword evidence="1" id="KW-0547">Nucleotide-binding</keyword>
<evidence type="ECO:0000256" key="1">
    <source>
        <dbReference type="ARBA" id="ARBA00022741"/>
    </source>
</evidence>
<dbReference type="AlphaFoldDB" id="A0A7D5M5B4"/>
<dbReference type="SMART" id="SM01073">
    <property type="entry name" value="CDC48_N"/>
    <property type="match status" value="1"/>
</dbReference>
<dbReference type="SUPFAM" id="SSF50692">
    <property type="entry name" value="ADC-like"/>
    <property type="match status" value="1"/>
</dbReference>
<dbReference type="InterPro" id="IPR003338">
    <property type="entry name" value="CDC4_N-term_subdom"/>
</dbReference>
<keyword evidence="5" id="KW-1185">Reference proteome</keyword>
<dbReference type="InterPro" id="IPR009010">
    <property type="entry name" value="Asp_de-COase-like_dom_sf"/>
</dbReference>
<dbReference type="RefSeq" id="WP_179370632.1">
    <property type="nucleotide sequence ID" value="NZ_CP026995.1"/>
</dbReference>
<proteinExistence type="predicted"/>
<dbReference type="Pfam" id="PF02359">
    <property type="entry name" value="CDC48_N"/>
    <property type="match status" value="1"/>
</dbReference>